<reference evidence="1 2" key="1">
    <citation type="submission" date="2018-10" db="EMBL/GenBank/DDBJ databases">
        <title>Paraburkholderia sp. 7MK8-2, isolated from soil.</title>
        <authorList>
            <person name="Gao Z.-H."/>
            <person name="Qiu L.-H."/>
        </authorList>
    </citation>
    <scope>NUCLEOTIDE SEQUENCE [LARGE SCALE GENOMIC DNA]</scope>
    <source>
        <strain evidence="1 2">7MK8-2</strain>
    </source>
</reference>
<dbReference type="Proteomes" id="UP000280434">
    <property type="component" value="Unassembled WGS sequence"/>
</dbReference>
<organism evidence="1 2">
    <name type="scientific">Trinickia fusca</name>
    <dbReference type="NCBI Taxonomy" id="2419777"/>
    <lineage>
        <taxon>Bacteria</taxon>
        <taxon>Pseudomonadati</taxon>
        <taxon>Pseudomonadota</taxon>
        <taxon>Betaproteobacteria</taxon>
        <taxon>Burkholderiales</taxon>
        <taxon>Burkholderiaceae</taxon>
        <taxon>Trinickia</taxon>
    </lineage>
</organism>
<name>A0A494XME9_9BURK</name>
<keyword evidence="2" id="KW-1185">Reference proteome</keyword>
<sequence length="73" mass="7793">MPGFMPGNAAPNGVSRIMSHILSSISAGGKPGKPGKGFSPAVSVICVCPPLRANRTERKWARALQRDRMRFAT</sequence>
<gene>
    <name evidence="1" type="ORF">D7S89_10915</name>
</gene>
<evidence type="ECO:0000313" key="1">
    <source>
        <dbReference type="EMBL" id="RKP49279.1"/>
    </source>
</evidence>
<dbReference type="EMBL" id="RBZV01000003">
    <property type="protein sequence ID" value="RKP49279.1"/>
    <property type="molecule type" value="Genomic_DNA"/>
</dbReference>
<accession>A0A494XME9</accession>
<evidence type="ECO:0000313" key="2">
    <source>
        <dbReference type="Proteomes" id="UP000280434"/>
    </source>
</evidence>
<comment type="caution">
    <text evidence="1">The sequence shown here is derived from an EMBL/GenBank/DDBJ whole genome shotgun (WGS) entry which is preliminary data.</text>
</comment>
<dbReference type="AlphaFoldDB" id="A0A494XME9"/>
<protein>
    <submittedName>
        <fullName evidence="1">Uncharacterized protein</fullName>
    </submittedName>
</protein>
<proteinExistence type="predicted"/>